<dbReference type="UniPathway" id="UPA00034">
    <property type="reaction ID" value="UER00015"/>
</dbReference>
<dbReference type="PROSITE" id="PS51671">
    <property type="entry name" value="ACT"/>
    <property type="match status" value="2"/>
</dbReference>
<comment type="pathway">
    <text evidence="2 18">Amino-acid biosynthesis; L-methionine biosynthesis via de novo pathway; L-homoserine from L-aspartate: step 1/3.</text>
</comment>
<protein>
    <recommendedName>
        <fullName evidence="6 17">Aspartokinase</fullName>
        <ecNumber evidence="5 17">2.7.2.4</ecNumber>
    </recommendedName>
</protein>
<feature type="binding site" evidence="16">
    <location>
        <position position="77"/>
    </location>
    <ligand>
        <name>substrate</name>
    </ligand>
</feature>
<evidence type="ECO:0000256" key="13">
    <source>
        <dbReference type="ARBA" id="ARBA00022915"/>
    </source>
</evidence>
<comment type="pathway">
    <text evidence="1 18">Amino-acid biosynthesis; L-lysine biosynthesis via DAP pathway; (S)-tetrahydrodipicolinate from L-aspartate: step 1/4.</text>
</comment>
<dbReference type="SUPFAM" id="SSF53633">
    <property type="entry name" value="Carbamate kinase-like"/>
    <property type="match status" value="1"/>
</dbReference>
<keyword evidence="10 16" id="KW-0547">Nucleotide-binding</keyword>
<evidence type="ECO:0000256" key="1">
    <source>
        <dbReference type="ARBA" id="ARBA00004766"/>
    </source>
</evidence>
<dbReference type="AlphaFoldDB" id="A0A0C1R0P1"/>
<evidence type="ECO:0000259" key="19">
    <source>
        <dbReference type="PROSITE" id="PS51671"/>
    </source>
</evidence>
<evidence type="ECO:0000256" key="15">
    <source>
        <dbReference type="ARBA" id="ARBA00047872"/>
    </source>
</evidence>
<evidence type="ECO:0000256" key="18">
    <source>
        <dbReference type="RuleBase" id="RU004249"/>
    </source>
</evidence>
<dbReference type="Gene3D" id="3.40.1160.10">
    <property type="entry name" value="Acetylglutamate kinase-like"/>
    <property type="match status" value="1"/>
</dbReference>
<dbReference type="FunFam" id="3.40.1160.10:FF:000002">
    <property type="entry name" value="Aspartokinase"/>
    <property type="match status" value="1"/>
</dbReference>
<keyword evidence="12 16" id="KW-0067">ATP-binding</keyword>
<evidence type="ECO:0000313" key="20">
    <source>
        <dbReference type="EMBL" id="KIE05885.1"/>
    </source>
</evidence>
<dbReference type="InterPro" id="IPR054352">
    <property type="entry name" value="ACT_Aspartokinase"/>
</dbReference>
<dbReference type="Pfam" id="PF00696">
    <property type="entry name" value="AA_kinase"/>
    <property type="match status" value="1"/>
</dbReference>
<dbReference type="GO" id="GO:0019877">
    <property type="term" value="P:diaminopimelate biosynthetic process"/>
    <property type="evidence" value="ECO:0007669"/>
    <property type="project" value="UniProtKB-KW"/>
</dbReference>
<dbReference type="EMBL" id="JSWE01000058">
    <property type="protein sequence ID" value="KIE05885.1"/>
    <property type="molecule type" value="Genomic_DNA"/>
</dbReference>
<evidence type="ECO:0000256" key="11">
    <source>
        <dbReference type="ARBA" id="ARBA00022777"/>
    </source>
</evidence>
<accession>A0A0C1R0P1</accession>
<dbReference type="CDD" id="cd04261">
    <property type="entry name" value="AAK_AKii-LysC-BS"/>
    <property type="match status" value="1"/>
</dbReference>
<comment type="catalytic activity">
    <reaction evidence="15 17">
        <text>L-aspartate + ATP = 4-phospho-L-aspartate + ADP</text>
        <dbReference type="Rhea" id="RHEA:23776"/>
        <dbReference type="ChEBI" id="CHEBI:29991"/>
        <dbReference type="ChEBI" id="CHEBI:30616"/>
        <dbReference type="ChEBI" id="CHEBI:57535"/>
        <dbReference type="ChEBI" id="CHEBI:456216"/>
        <dbReference type="EC" id="2.7.2.4"/>
    </reaction>
</comment>
<dbReference type="NCBIfam" id="NF005155">
    <property type="entry name" value="PRK06635.1-4"/>
    <property type="match status" value="1"/>
</dbReference>
<dbReference type="CDD" id="cd04923">
    <property type="entry name" value="ACT_AK-LysC-DapG-like_2"/>
    <property type="match status" value="1"/>
</dbReference>
<feature type="binding site" evidence="16">
    <location>
        <begin position="7"/>
        <end position="10"/>
    </location>
    <ligand>
        <name>ATP</name>
        <dbReference type="ChEBI" id="CHEBI:30616"/>
    </ligand>
</feature>
<dbReference type="PIRSF" id="PIRSF000726">
    <property type="entry name" value="Asp_kin"/>
    <property type="match status" value="1"/>
</dbReference>
<organism evidence="20 21">
    <name type="scientific">Candidatus Jidaibacter acanthamoebae</name>
    <dbReference type="NCBI Taxonomy" id="86105"/>
    <lineage>
        <taxon>Bacteria</taxon>
        <taxon>Pseudomonadati</taxon>
        <taxon>Pseudomonadota</taxon>
        <taxon>Alphaproteobacteria</taxon>
        <taxon>Rickettsiales</taxon>
        <taxon>Candidatus Midichloriaceae</taxon>
        <taxon>Candidatus Jidaibacter</taxon>
    </lineage>
</organism>
<dbReference type="SUPFAM" id="SSF55021">
    <property type="entry name" value="ACT-like"/>
    <property type="match status" value="2"/>
</dbReference>
<evidence type="ECO:0000256" key="8">
    <source>
        <dbReference type="ARBA" id="ARBA00022679"/>
    </source>
</evidence>
<feature type="binding site" evidence="16">
    <location>
        <position position="181"/>
    </location>
    <ligand>
        <name>ATP</name>
        <dbReference type="ChEBI" id="CHEBI:30616"/>
    </ligand>
</feature>
<comment type="similarity">
    <text evidence="4 17">Belongs to the aspartokinase family.</text>
</comment>
<dbReference type="UniPathway" id="UPA00051">
    <property type="reaction ID" value="UER00462"/>
</dbReference>
<dbReference type="InterPro" id="IPR005260">
    <property type="entry name" value="Asp_kin_monofn"/>
</dbReference>
<dbReference type="GO" id="GO:0009088">
    <property type="term" value="P:threonine biosynthetic process"/>
    <property type="evidence" value="ECO:0007669"/>
    <property type="project" value="UniProtKB-UniPathway"/>
</dbReference>
<dbReference type="Proteomes" id="UP000031258">
    <property type="component" value="Unassembled WGS sequence"/>
</dbReference>
<dbReference type="InterPro" id="IPR018042">
    <property type="entry name" value="Aspartate_kinase_CS"/>
</dbReference>
<dbReference type="Gene3D" id="3.30.2130.10">
    <property type="entry name" value="VC0802-like"/>
    <property type="match status" value="1"/>
</dbReference>
<dbReference type="GO" id="GO:0005524">
    <property type="term" value="F:ATP binding"/>
    <property type="evidence" value="ECO:0007669"/>
    <property type="project" value="UniProtKB-KW"/>
</dbReference>
<evidence type="ECO:0000256" key="14">
    <source>
        <dbReference type="ARBA" id="ARBA00023154"/>
    </source>
</evidence>
<dbReference type="PATRIC" id="fig|86105.3.peg.300"/>
<dbReference type="GO" id="GO:0004072">
    <property type="term" value="F:aspartate kinase activity"/>
    <property type="evidence" value="ECO:0007669"/>
    <property type="project" value="UniProtKB-EC"/>
</dbReference>
<dbReference type="Pfam" id="PF22468">
    <property type="entry name" value="ACT_9"/>
    <property type="match status" value="2"/>
</dbReference>
<sequence>MALIVQKFGGTSVGTLERIRNVAKIIQKEREQGNKVVVVVSAMAGVTDNLVNDALFLSRIKTNEELAEYDSIIAAGEQISCGLIALALINKGIKARSWLGWQVPIFTDGIFSNGKITHIETKQLMKCLEEGEIPVIAGFQGVYNDRIITLGRGGSDTTAAAIAAALKADRCDIYTDVDGVYTADPRIVPKAGKLKHVAFDEMLEMASSGAKVLHSRCVEIAMKFDLKMQVLSSFDNGVGTMIVGEDQIVEKHIVTGITCKGDIASITLKAMSDVPGSASQLFNSMEEKNINVDLIVQNIGSRGKTDLTITIAKNDLDKALDSIETNKKINCRDIIVDDNVAKISIIGIGMKSHSGVAQKMFQILADRGINILVISTSEIKISVLVHAEYKELAVRALHAGYGLDK</sequence>
<feature type="binding site" evidence="16">
    <location>
        <position position="47"/>
    </location>
    <ligand>
        <name>substrate</name>
    </ligand>
</feature>
<dbReference type="RefSeq" id="WP_039455126.1">
    <property type="nucleotide sequence ID" value="NZ_JSWE01000058.1"/>
</dbReference>
<dbReference type="GO" id="GO:0009090">
    <property type="term" value="P:homoserine biosynthetic process"/>
    <property type="evidence" value="ECO:0007669"/>
    <property type="project" value="TreeGrafter"/>
</dbReference>
<feature type="domain" description="ACT" evidence="19">
    <location>
        <begin position="345"/>
        <end position="405"/>
    </location>
</feature>
<dbReference type="NCBIfam" id="TIGR00657">
    <property type="entry name" value="asp_kinases"/>
    <property type="match status" value="1"/>
</dbReference>
<dbReference type="InterPro" id="IPR001341">
    <property type="entry name" value="Asp_kinase"/>
</dbReference>
<feature type="domain" description="ACT" evidence="19">
    <location>
        <begin position="266"/>
        <end position="336"/>
    </location>
</feature>
<evidence type="ECO:0000256" key="10">
    <source>
        <dbReference type="ARBA" id="ARBA00022741"/>
    </source>
</evidence>
<keyword evidence="8 17" id="KW-0808">Transferase</keyword>
<keyword evidence="11 17" id="KW-0418">Kinase</keyword>
<dbReference type="InterPro" id="IPR045865">
    <property type="entry name" value="ACT-like_dom_sf"/>
</dbReference>
<feature type="binding site" evidence="16">
    <location>
        <begin position="211"/>
        <end position="212"/>
    </location>
    <ligand>
        <name>ATP</name>
        <dbReference type="ChEBI" id="CHEBI:30616"/>
    </ligand>
</feature>
<dbReference type="PROSITE" id="PS00324">
    <property type="entry name" value="ASPARTOKINASE"/>
    <property type="match status" value="1"/>
</dbReference>
<feature type="binding site" evidence="16">
    <location>
        <position position="186"/>
    </location>
    <ligand>
        <name>ATP</name>
        <dbReference type="ChEBI" id="CHEBI:30616"/>
    </ligand>
</feature>
<evidence type="ECO:0000256" key="12">
    <source>
        <dbReference type="ARBA" id="ARBA00022840"/>
    </source>
</evidence>
<keyword evidence="9" id="KW-0677">Repeat</keyword>
<keyword evidence="14" id="KW-0457">Lysine biosynthesis</keyword>
<reference evidence="20 21" key="1">
    <citation type="submission" date="2014-11" db="EMBL/GenBank/DDBJ databases">
        <title>A Rickettsiales Symbiont of Amoebae With Ancient Features.</title>
        <authorList>
            <person name="Schulz F."/>
            <person name="Martijn J."/>
            <person name="Wascher F."/>
            <person name="Kostanjsek R."/>
            <person name="Ettema T.J."/>
            <person name="Horn M."/>
        </authorList>
    </citation>
    <scope>NUCLEOTIDE SEQUENCE [LARGE SCALE GENOMIC DNA]</scope>
    <source>
        <strain evidence="20 21">UWC36</strain>
    </source>
</reference>
<dbReference type="FunFam" id="3.30.2130.10:FF:000001">
    <property type="entry name" value="Bifunctional aspartokinase/homoserine dehydrogenase"/>
    <property type="match status" value="1"/>
</dbReference>
<dbReference type="EC" id="2.7.2.4" evidence="5 17"/>
<evidence type="ECO:0000256" key="3">
    <source>
        <dbReference type="ARBA" id="ARBA00005139"/>
    </source>
</evidence>
<dbReference type="PANTHER" id="PTHR21499">
    <property type="entry name" value="ASPARTATE KINASE"/>
    <property type="match status" value="1"/>
</dbReference>
<evidence type="ECO:0000256" key="4">
    <source>
        <dbReference type="ARBA" id="ARBA00010122"/>
    </source>
</evidence>
<keyword evidence="21" id="KW-1185">Reference proteome</keyword>
<dbReference type="STRING" id="86105.NF27_CG00650"/>
<comment type="pathway">
    <text evidence="3 18">Amino-acid biosynthesis; L-threonine biosynthesis; L-threonine from L-aspartate: step 1/5.</text>
</comment>
<evidence type="ECO:0000256" key="6">
    <source>
        <dbReference type="ARBA" id="ARBA00016273"/>
    </source>
</evidence>
<dbReference type="GO" id="GO:0005829">
    <property type="term" value="C:cytosol"/>
    <property type="evidence" value="ECO:0007669"/>
    <property type="project" value="TreeGrafter"/>
</dbReference>
<evidence type="ECO:0000256" key="17">
    <source>
        <dbReference type="RuleBase" id="RU003448"/>
    </source>
</evidence>
<dbReference type="NCBIfam" id="NF005154">
    <property type="entry name" value="PRK06635.1-2"/>
    <property type="match status" value="1"/>
</dbReference>
<evidence type="ECO:0000256" key="9">
    <source>
        <dbReference type="ARBA" id="ARBA00022737"/>
    </source>
</evidence>
<name>A0A0C1R0P1_9RICK</name>
<dbReference type="NCBIfam" id="TIGR00656">
    <property type="entry name" value="asp_kin_monofn"/>
    <property type="match status" value="1"/>
</dbReference>
<evidence type="ECO:0000256" key="5">
    <source>
        <dbReference type="ARBA" id="ARBA00013059"/>
    </source>
</evidence>
<gene>
    <name evidence="20" type="primary">lysC_2</name>
    <name evidence="20" type="ORF">NF27_CG00650</name>
</gene>
<keyword evidence="13" id="KW-0220">Diaminopimelate biosynthesis</keyword>
<dbReference type="GO" id="GO:0009089">
    <property type="term" value="P:lysine biosynthetic process via diaminopimelate"/>
    <property type="evidence" value="ECO:0007669"/>
    <property type="project" value="UniProtKB-UniPathway"/>
</dbReference>
<evidence type="ECO:0000256" key="16">
    <source>
        <dbReference type="PIRSR" id="PIRSR000726-1"/>
    </source>
</evidence>
<proteinExistence type="inferred from homology"/>
<dbReference type="InterPro" id="IPR001057">
    <property type="entry name" value="Glu/AcGlu_kinase"/>
</dbReference>
<dbReference type="UniPathway" id="UPA00050">
    <property type="reaction ID" value="UER00461"/>
</dbReference>
<dbReference type="CDD" id="cd04913">
    <property type="entry name" value="ACT_AKii-LysC-BS-like_1"/>
    <property type="match status" value="1"/>
</dbReference>
<dbReference type="PRINTS" id="PR00474">
    <property type="entry name" value="GLU5KINASE"/>
</dbReference>
<dbReference type="InterPro" id="IPR041740">
    <property type="entry name" value="AKii-LysC-BS"/>
</dbReference>
<dbReference type="OrthoDB" id="9799110at2"/>
<evidence type="ECO:0000256" key="2">
    <source>
        <dbReference type="ARBA" id="ARBA00004986"/>
    </source>
</evidence>
<dbReference type="PANTHER" id="PTHR21499:SF3">
    <property type="entry name" value="ASPARTOKINASE"/>
    <property type="match status" value="1"/>
</dbReference>
<keyword evidence="7 18" id="KW-0028">Amino-acid biosynthesis</keyword>
<evidence type="ECO:0000313" key="21">
    <source>
        <dbReference type="Proteomes" id="UP000031258"/>
    </source>
</evidence>
<dbReference type="InterPro" id="IPR001048">
    <property type="entry name" value="Asp/Glu/Uridylate_kinase"/>
</dbReference>
<dbReference type="InterPro" id="IPR036393">
    <property type="entry name" value="AceGlu_kinase-like_sf"/>
</dbReference>
<evidence type="ECO:0000256" key="7">
    <source>
        <dbReference type="ARBA" id="ARBA00022605"/>
    </source>
</evidence>
<dbReference type="InterPro" id="IPR002912">
    <property type="entry name" value="ACT_dom"/>
</dbReference>
<feature type="binding site" evidence="16">
    <location>
        <begin position="175"/>
        <end position="176"/>
    </location>
    <ligand>
        <name>ATP</name>
        <dbReference type="ChEBI" id="CHEBI:30616"/>
    </ligand>
</feature>
<comment type="caution">
    <text evidence="20">The sequence shown here is derived from an EMBL/GenBank/DDBJ whole genome shotgun (WGS) entry which is preliminary data.</text>
</comment>